<evidence type="ECO:0000256" key="2">
    <source>
        <dbReference type="ARBA" id="ARBA00022857"/>
    </source>
</evidence>
<dbReference type="Pfam" id="PF14748">
    <property type="entry name" value="P5CR_dimer"/>
    <property type="match status" value="1"/>
</dbReference>
<feature type="domain" description="Pyrroline-5-carboxylate reductase dimerisation" evidence="7">
    <location>
        <begin position="185"/>
        <end position="289"/>
    </location>
</feature>
<dbReference type="Pfam" id="PF03807">
    <property type="entry name" value="F420_oxidored"/>
    <property type="match status" value="1"/>
</dbReference>
<dbReference type="HAMAP" id="MF_01925">
    <property type="entry name" value="P5C_reductase"/>
    <property type="match status" value="1"/>
</dbReference>
<proteinExistence type="inferred from homology"/>
<dbReference type="PANTHER" id="PTHR11645">
    <property type="entry name" value="PYRROLINE-5-CARBOXYLATE REDUCTASE"/>
    <property type="match status" value="1"/>
</dbReference>
<evidence type="ECO:0000259" key="7">
    <source>
        <dbReference type="Pfam" id="PF14748"/>
    </source>
</evidence>
<evidence type="ECO:0000259" key="6">
    <source>
        <dbReference type="Pfam" id="PF03807"/>
    </source>
</evidence>
<name>A0A7S3ZTF8_9STRA</name>
<keyword evidence="10" id="KW-1185">Reference proteome</keyword>
<evidence type="ECO:0000256" key="3">
    <source>
        <dbReference type="ARBA" id="ARBA00023002"/>
    </source>
</evidence>
<accession>A0A7S3ZTF8</accession>
<evidence type="ECO:0000256" key="5">
    <source>
        <dbReference type="SAM" id="MobiDB-lite"/>
    </source>
</evidence>
<keyword evidence="4" id="KW-0028">Amino-acid biosynthesis</keyword>
<protein>
    <recommendedName>
        <fullName evidence="4">Pyrroline-5-carboxylate reductase</fullName>
        <ecNumber evidence="4">1.5.1.2</ecNumber>
    </recommendedName>
</protein>
<dbReference type="EC" id="1.5.1.2" evidence="4"/>
<feature type="region of interest" description="Disordered" evidence="5">
    <location>
        <begin position="293"/>
        <end position="316"/>
    </location>
</feature>
<dbReference type="NCBIfam" id="TIGR00112">
    <property type="entry name" value="proC"/>
    <property type="match status" value="1"/>
</dbReference>
<dbReference type="SUPFAM" id="SSF51735">
    <property type="entry name" value="NAD(P)-binding Rossmann-fold domains"/>
    <property type="match status" value="1"/>
</dbReference>
<evidence type="ECO:0000256" key="1">
    <source>
        <dbReference type="ARBA" id="ARBA00005525"/>
    </source>
</evidence>
<comment type="pathway">
    <text evidence="4">Amino-acid biosynthesis; L-proline biosynthesis; L-proline from L-glutamate 5-semialdehyde: step 1/1.</text>
</comment>
<dbReference type="AlphaFoldDB" id="A0A7S3ZTF8"/>
<feature type="domain" description="Pyrroline-5-carboxylate reductase catalytic N-terminal" evidence="6">
    <location>
        <begin position="19"/>
        <end position="119"/>
    </location>
</feature>
<dbReference type="GO" id="GO:0004735">
    <property type="term" value="F:pyrroline-5-carboxylate reductase activity"/>
    <property type="evidence" value="ECO:0007669"/>
    <property type="project" value="UniProtKB-EC"/>
</dbReference>
<dbReference type="Gene3D" id="3.40.50.720">
    <property type="entry name" value="NAD(P)-binding Rossmann-like Domain"/>
    <property type="match status" value="1"/>
</dbReference>
<dbReference type="Gene3D" id="1.10.3730.10">
    <property type="entry name" value="ProC C-terminal domain-like"/>
    <property type="match status" value="1"/>
</dbReference>
<reference evidence="8" key="1">
    <citation type="submission" date="2021-01" db="EMBL/GenBank/DDBJ databases">
        <authorList>
            <person name="Corre E."/>
            <person name="Pelletier E."/>
            <person name="Niang G."/>
            <person name="Scheremetjew M."/>
            <person name="Finn R."/>
            <person name="Kale V."/>
            <person name="Holt S."/>
            <person name="Cochrane G."/>
            <person name="Meng A."/>
            <person name="Brown T."/>
            <person name="Cohen L."/>
        </authorList>
    </citation>
    <scope>NUCLEOTIDE SEQUENCE</scope>
    <source>
        <strain evidence="8">CCMP1756</strain>
    </source>
</reference>
<dbReference type="InterPro" id="IPR053790">
    <property type="entry name" value="P5CR-like_CS"/>
</dbReference>
<dbReference type="InterPro" id="IPR036291">
    <property type="entry name" value="NAD(P)-bd_dom_sf"/>
</dbReference>
<comment type="similarity">
    <text evidence="1 4">Belongs to the pyrroline-5-carboxylate reductase family.</text>
</comment>
<gene>
    <name evidence="8" type="ORF">PCAL00307_LOCUS8899</name>
    <name evidence="9" type="ORF">PECAL_3P14680</name>
</gene>
<evidence type="ECO:0000313" key="10">
    <source>
        <dbReference type="Proteomes" id="UP000789595"/>
    </source>
</evidence>
<dbReference type="GO" id="GO:0055129">
    <property type="term" value="P:L-proline biosynthetic process"/>
    <property type="evidence" value="ECO:0007669"/>
    <property type="project" value="UniProtKB-UniPathway"/>
</dbReference>
<dbReference type="InterPro" id="IPR008927">
    <property type="entry name" value="6-PGluconate_DH-like_C_sf"/>
</dbReference>
<dbReference type="Proteomes" id="UP000789595">
    <property type="component" value="Unassembled WGS sequence"/>
</dbReference>
<sequence>MLAARRVVSAATRGRRFSKFAFVGAGKMAEAMLAPLQETTIENETPSVSFYDVSCAVAKRVAEKYPSLTRAESLDECVDGADVVVLCTKPQNCDAVFADLRPVVQNQKTPPVLLSILAGVPTERFRAGLGLQKVARAMPNTPGQIGCGVTVWTAGEHKELFTDADIERCKGALGALGKEIYVEEESYVDMSTSISGSGPAYIFLLIEAMVDAGVQEGFSREVATTLVHQTILGSVKYAMESGEHPAVLKNSVTSPAGTTASAIYELEKGNFRTVVQDAIWACYRRSLEMGGLDSNVGPGRSAGPKPTTEFPDMNGN</sequence>
<dbReference type="InterPro" id="IPR028939">
    <property type="entry name" value="P5C_Rdtase_cat_N"/>
</dbReference>
<keyword evidence="3 4" id="KW-0560">Oxidoreductase</keyword>
<dbReference type="PANTHER" id="PTHR11645:SF66">
    <property type="entry name" value="PYRROLINE-5-CARBOXYLATE REDUCTASE"/>
    <property type="match status" value="1"/>
</dbReference>
<keyword evidence="4" id="KW-0641">Proline biosynthesis</keyword>
<comment type="catalytic activity">
    <reaction evidence="4">
        <text>L-proline + NADP(+) = (S)-1-pyrroline-5-carboxylate + NADPH + 2 H(+)</text>
        <dbReference type="Rhea" id="RHEA:14109"/>
        <dbReference type="ChEBI" id="CHEBI:15378"/>
        <dbReference type="ChEBI" id="CHEBI:17388"/>
        <dbReference type="ChEBI" id="CHEBI:57783"/>
        <dbReference type="ChEBI" id="CHEBI:58349"/>
        <dbReference type="ChEBI" id="CHEBI:60039"/>
        <dbReference type="EC" id="1.5.1.2"/>
    </reaction>
</comment>
<dbReference type="SUPFAM" id="SSF48179">
    <property type="entry name" value="6-phosphogluconate dehydrogenase C-terminal domain-like"/>
    <property type="match status" value="1"/>
</dbReference>
<dbReference type="UniPathway" id="UPA00098">
    <property type="reaction ID" value="UER00361"/>
</dbReference>
<dbReference type="PROSITE" id="PS00521">
    <property type="entry name" value="P5CR"/>
    <property type="match status" value="1"/>
</dbReference>
<dbReference type="PIRSF" id="PIRSF000193">
    <property type="entry name" value="Pyrrol-5-carb_rd"/>
    <property type="match status" value="1"/>
</dbReference>
<dbReference type="EMBL" id="CAKKNE010000003">
    <property type="protein sequence ID" value="CAH0371519.1"/>
    <property type="molecule type" value="Genomic_DNA"/>
</dbReference>
<evidence type="ECO:0000256" key="4">
    <source>
        <dbReference type="RuleBase" id="RU003903"/>
    </source>
</evidence>
<dbReference type="InterPro" id="IPR029036">
    <property type="entry name" value="P5CR_dimer"/>
</dbReference>
<dbReference type="InterPro" id="IPR000304">
    <property type="entry name" value="Pyrroline-COOH_reductase"/>
</dbReference>
<organism evidence="8">
    <name type="scientific">Pelagomonas calceolata</name>
    <dbReference type="NCBI Taxonomy" id="35677"/>
    <lineage>
        <taxon>Eukaryota</taxon>
        <taxon>Sar</taxon>
        <taxon>Stramenopiles</taxon>
        <taxon>Ochrophyta</taxon>
        <taxon>Pelagophyceae</taxon>
        <taxon>Pelagomonadales</taxon>
        <taxon>Pelagomonadaceae</taxon>
        <taxon>Pelagomonas</taxon>
    </lineage>
</organism>
<dbReference type="OrthoDB" id="10263291at2759"/>
<evidence type="ECO:0000313" key="9">
    <source>
        <dbReference type="EMBL" id="CAH0371519.1"/>
    </source>
</evidence>
<evidence type="ECO:0000313" key="8">
    <source>
        <dbReference type="EMBL" id="CAE0693463.1"/>
    </source>
</evidence>
<dbReference type="FunFam" id="1.10.3730.10:FF:000001">
    <property type="entry name" value="Pyrroline-5-carboxylate reductase"/>
    <property type="match status" value="1"/>
</dbReference>
<reference evidence="9" key="2">
    <citation type="submission" date="2021-11" db="EMBL/GenBank/DDBJ databases">
        <authorList>
            <consortium name="Genoscope - CEA"/>
            <person name="William W."/>
        </authorList>
    </citation>
    <scope>NUCLEOTIDE SEQUENCE</scope>
</reference>
<keyword evidence="2 4" id="KW-0521">NADP</keyword>
<dbReference type="EMBL" id="HBIW01010433">
    <property type="protein sequence ID" value="CAE0693463.1"/>
    <property type="molecule type" value="Transcribed_RNA"/>
</dbReference>